<protein>
    <recommendedName>
        <fullName evidence="1">Inhibitor of hydrogen peroxide resistance</fullName>
    </recommendedName>
</protein>
<feature type="DNA-binding region" description="H-T-H motif" evidence="1">
    <location>
        <begin position="164"/>
        <end position="183"/>
    </location>
</feature>
<reference evidence="3 4" key="1">
    <citation type="submission" date="2021-12" db="EMBL/GenBank/DDBJ databases">
        <title>Complete genome sequence of Phytobacter diazotrophicus TA9734.</title>
        <authorList>
            <person name="Kubota H."/>
            <person name="Nakayama Y."/>
            <person name="Ariyoshi T."/>
        </authorList>
    </citation>
    <scope>NUCLEOTIDE SEQUENCE [LARGE SCALE GENOMIC DNA]</scope>
    <source>
        <strain evidence="3 4">TA9734</strain>
    </source>
</reference>
<evidence type="ECO:0000313" key="4">
    <source>
        <dbReference type="Proteomes" id="UP001320460"/>
    </source>
</evidence>
<dbReference type="InterPro" id="IPR034719">
    <property type="entry name" value="IprA"/>
</dbReference>
<organism evidence="3 4">
    <name type="scientific">Phytobacter diazotrophicus</name>
    <dbReference type="NCBI Taxonomy" id="395631"/>
    <lineage>
        <taxon>Bacteria</taxon>
        <taxon>Pseudomonadati</taxon>
        <taxon>Pseudomonadota</taxon>
        <taxon>Gammaproteobacteria</taxon>
        <taxon>Enterobacterales</taxon>
        <taxon>Enterobacteriaceae</taxon>
        <taxon>Phytobacter</taxon>
    </lineage>
</organism>
<dbReference type="InterPro" id="IPR041687">
    <property type="entry name" value="HTH_46"/>
</dbReference>
<dbReference type="Gene3D" id="2.60.120.10">
    <property type="entry name" value="Jelly Rolls"/>
    <property type="match status" value="1"/>
</dbReference>
<keyword evidence="4" id="KW-1185">Reference proteome</keyword>
<feature type="domain" description="IprA winged helix-turn-helix" evidence="2">
    <location>
        <begin position="139"/>
        <end position="205"/>
    </location>
</feature>
<comment type="similarity">
    <text evidence="1">Belongs to the IprA family.</text>
</comment>
<dbReference type="Pfam" id="PF15977">
    <property type="entry name" value="HTH_46"/>
    <property type="match status" value="1"/>
</dbReference>
<evidence type="ECO:0000313" key="3">
    <source>
        <dbReference type="EMBL" id="BDD52801.1"/>
    </source>
</evidence>
<dbReference type="InterPro" id="IPR014710">
    <property type="entry name" value="RmlC-like_jellyroll"/>
</dbReference>
<dbReference type="EMBL" id="AP025334">
    <property type="protein sequence ID" value="BDD52801.1"/>
    <property type="molecule type" value="Genomic_DNA"/>
</dbReference>
<evidence type="ECO:0000256" key="1">
    <source>
        <dbReference type="HAMAP-Rule" id="MF_02072"/>
    </source>
</evidence>
<name>A0ABM7VZU4_9ENTR</name>
<dbReference type="RefSeq" id="WP_041852569.1">
    <property type="nucleotide sequence ID" value="NZ_AP025334.1"/>
</dbReference>
<proteinExistence type="inferred from homology"/>
<dbReference type="Proteomes" id="UP001320460">
    <property type="component" value="Chromosome"/>
</dbReference>
<sequence length="208" mass="23823">MISLSKPLAELYLLDECFSAHGIPFELANDAILTFNKIDPNNITLVLLQGEIAISRKYNDVLLGIARAPFIKGLSTGLIQRPSEYIYTAQNECSGYYLSSDLAMTLIDKNQLWREAFAWLTWWHRIAETRDCQLIGSSTYDQIRASLLTMSDWDEQLRARVGVIQYIQRRTGVSRSVIAEVLSALRKGNYIEMHKGKLLKINRLPYEY</sequence>
<accession>A0ABM7VZU4</accession>
<gene>
    <name evidence="1" type="primary">iprA</name>
    <name evidence="3" type="ORF">PDTA9734_42880</name>
</gene>
<comment type="function">
    <text evidence="1">Involved in oxidative stress resistance.</text>
</comment>
<evidence type="ECO:0000259" key="2">
    <source>
        <dbReference type="Pfam" id="PF15977"/>
    </source>
</evidence>
<keyword evidence="1" id="KW-0346">Stress response</keyword>
<dbReference type="HAMAP" id="MF_02072">
    <property type="entry name" value="IprA"/>
    <property type="match status" value="1"/>
</dbReference>